<dbReference type="SUPFAM" id="SSF50331">
    <property type="entry name" value="MOP-like"/>
    <property type="match status" value="1"/>
</dbReference>
<keyword evidence="5 9" id="KW-0067">ATP-binding</keyword>
<dbReference type="EMBL" id="AP027141">
    <property type="protein sequence ID" value="BDV31469.1"/>
    <property type="molecule type" value="Genomic_DNA"/>
</dbReference>
<dbReference type="InterPro" id="IPR050093">
    <property type="entry name" value="ABC_SmlMolc_Importer"/>
</dbReference>
<dbReference type="Gene3D" id="3.40.50.300">
    <property type="entry name" value="P-loop containing nucleotide triphosphate hydrolases"/>
    <property type="match status" value="1"/>
</dbReference>
<evidence type="ECO:0000256" key="4">
    <source>
        <dbReference type="ARBA" id="ARBA00022741"/>
    </source>
</evidence>
<reference evidence="9 10" key="1">
    <citation type="submission" date="2022-12" db="EMBL/GenBank/DDBJ databases">
        <title>Microbacterium terricola strain KV-448 chromosome, complete genome.</title>
        <authorList>
            <person name="Oshima T."/>
            <person name="Moriya T."/>
            <person name="Bessho Y."/>
        </authorList>
    </citation>
    <scope>NUCLEOTIDE SEQUENCE [LARGE SCALE GENOMIC DNA]</scope>
    <source>
        <strain evidence="9 10">KV-448</strain>
    </source>
</reference>
<keyword evidence="1" id="KW-0813">Transport</keyword>
<protein>
    <submittedName>
        <fullName evidence="9">ABC transporter ATP-binding protein</fullName>
    </submittedName>
</protein>
<name>A0ABM8E0X1_9MICO</name>
<keyword evidence="3" id="KW-0997">Cell inner membrane</keyword>
<keyword evidence="2" id="KW-1003">Cell membrane</keyword>
<dbReference type="PANTHER" id="PTHR42781">
    <property type="entry name" value="SPERMIDINE/PUTRESCINE IMPORT ATP-BINDING PROTEIN POTA"/>
    <property type="match status" value="1"/>
</dbReference>
<dbReference type="InterPro" id="IPR003439">
    <property type="entry name" value="ABC_transporter-like_ATP-bd"/>
</dbReference>
<keyword evidence="7" id="KW-0472">Membrane</keyword>
<evidence type="ECO:0000256" key="3">
    <source>
        <dbReference type="ARBA" id="ARBA00022519"/>
    </source>
</evidence>
<dbReference type="InterPro" id="IPR017871">
    <property type="entry name" value="ABC_transporter-like_CS"/>
</dbReference>
<dbReference type="GO" id="GO:0005524">
    <property type="term" value="F:ATP binding"/>
    <property type="evidence" value="ECO:0007669"/>
    <property type="project" value="UniProtKB-KW"/>
</dbReference>
<keyword evidence="10" id="KW-1185">Reference proteome</keyword>
<dbReference type="Pfam" id="PF03459">
    <property type="entry name" value="TOBE"/>
    <property type="match status" value="1"/>
</dbReference>
<evidence type="ECO:0000256" key="7">
    <source>
        <dbReference type="ARBA" id="ARBA00023136"/>
    </source>
</evidence>
<dbReference type="SMART" id="SM00382">
    <property type="entry name" value="AAA"/>
    <property type="match status" value="1"/>
</dbReference>
<dbReference type="PROSITE" id="PS50893">
    <property type="entry name" value="ABC_TRANSPORTER_2"/>
    <property type="match status" value="1"/>
</dbReference>
<dbReference type="InterPro" id="IPR008995">
    <property type="entry name" value="Mo/tungstate-bd_C_term_dom"/>
</dbReference>
<dbReference type="InterPro" id="IPR003593">
    <property type="entry name" value="AAA+_ATPase"/>
</dbReference>
<evidence type="ECO:0000313" key="9">
    <source>
        <dbReference type="EMBL" id="BDV31469.1"/>
    </source>
</evidence>
<evidence type="ECO:0000256" key="1">
    <source>
        <dbReference type="ARBA" id="ARBA00022448"/>
    </source>
</evidence>
<dbReference type="Proteomes" id="UP001317779">
    <property type="component" value="Chromosome"/>
</dbReference>
<evidence type="ECO:0000256" key="6">
    <source>
        <dbReference type="ARBA" id="ARBA00022967"/>
    </source>
</evidence>
<dbReference type="SUPFAM" id="SSF52540">
    <property type="entry name" value="P-loop containing nucleoside triphosphate hydrolases"/>
    <property type="match status" value="1"/>
</dbReference>
<proteinExistence type="predicted"/>
<feature type="domain" description="ABC transporter" evidence="8">
    <location>
        <begin position="2"/>
        <end position="237"/>
    </location>
</feature>
<evidence type="ECO:0000313" key="10">
    <source>
        <dbReference type="Proteomes" id="UP001317779"/>
    </source>
</evidence>
<organism evidence="9 10">
    <name type="scientific">Microbacterium terricola</name>
    <dbReference type="NCBI Taxonomy" id="344163"/>
    <lineage>
        <taxon>Bacteria</taxon>
        <taxon>Bacillati</taxon>
        <taxon>Actinomycetota</taxon>
        <taxon>Actinomycetes</taxon>
        <taxon>Micrococcales</taxon>
        <taxon>Microbacteriaceae</taxon>
        <taxon>Microbacterium</taxon>
    </lineage>
</organism>
<accession>A0ABM8E0X1</accession>
<dbReference type="InterPro" id="IPR027417">
    <property type="entry name" value="P-loop_NTPase"/>
</dbReference>
<evidence type="ECO:0000256" key="5">
    <source>
        <dbReference type="ARBA" id="ARBA00022840"/>
    </source>
</evidence>
<evidence type="ECO:0000256" key="2">
    <source>
        <dbReference type="ARBA" id="ARBA00022475"/>
    </source>
</evidence>
<dbReference type="InterPro" id="IPR005116">
    <property type="entry name" value="Transp-assoc_OB_typ1"/>
</dbReference>
<dbReference type="PANTHER" id="PTHR42781:SF1">
    <property type="entry name" value="THIAMINE IMPORT ATP-BINDING PROTEIN THIQ"/>
    <property type="match status" value="1"/>
</dbReference>
<keyword evidence="4" id="KW-0547">Nucleotide-binding</keyword>
<dbReference type="Pfam" id="PF00005">
    <property type="entry name" value="ABC_tran"/>
    <property type="match status" value="1"/>
</dbReference>
<keyword evidence="6" id="KW-1278">Translocase</keyword>
<evidence type="ECO:0000259" key="8">
    <source>
        <dbReference type="PROSITE" id="PS50893"/>
    </source>
</evidence>
<gene>
    <name evidence="9" type="ORF">Microterr_21290</name>
</gene>
<dbReference type="PROSITE" id="PS00211">
    <property type="entry name" value="ABC_TRANSPORTER_1"/>
    <property type="match status" value="1"/>
</dbReference>
<sequence>MSAAVDAHVVVTRRDGFALDVTLTAAPGEIVAVMGPSGAGKSTLLSAIAGLTRIDRGRIAIDGVEVATRRRHVTPSRRGVVLLGQDPRLFPHMTARENVAFGPRAAGTAAAAARTEADEWLWHVGLDGRGHLRPAQLSGGQQQRVALARALAARPRLVLLDEPLTSLDPETAGDIRTLLHHQLAAAHTTALVVTHDAVDAVALASRLLVLENGAITQEGAVRDVLAAPATRFVAVAAGVNRVVGTAQGGTWRGGSAPEVVLAARAAARVADGEALTVLIRPGAIGLERPPELSWTGALRLARAEEVTPNAWLARVVRLEQTPAGVRVHTAEPAVAVDLPTERAADLRLAPGDPVRLTVRPSDVRLVAASAPVRARPRIAG</sequence>